<feature type="domain" description="SP-RING-type" evidence="11">
    <location>
        <begin position="324"/>
        <end position="409"/>
    </location>
</feature>
<reference evidence="13 14" key="1">
    <citation type="submission" date="2018-06" db="EMBL/GenBank/DDBJ databases">
        <title>Complete Genomes of Monosporascus.</title>
        <authorList>
            <person name="Robinson A.J."/>
            <person name="Natvig D.O."/>
        </authorList>
    </citation>
    <scope>NUCLEOTIDE SEQUENCE [LARGE SCALE GENOMIC DNA]</scope>
    <source>
        <strain evidence="13 14">CBS 609.92</strain>
    </source>
</reference>
<evidence type="ECO:0000256" key="4">
    <source>
        <dbReference type="ARBA" id="ARBA00022723"/>
    </source>
</evidence>
<evidence type="ECO:0000256" key="8">
    <source>
        <dbReference type="PROSITE-ProRule" id="PRU00452"/>
    </source>
</evidence>
<keyword evidence="4" id="KW-0479">Metal-binding</keyword>
<evidence type="ECO:0000259" key="10">
    <source>
        <dbReference type="PROSITE" id="PS50800"/>
    </source>
</evidence>
<proteinExistence type="inferred from homology"/>
<organism evidence="13 14">
    <name type="scientific">Monosporascus cannonballus</name>
    <dbReference type="NCBI Taxonomy" id="155416"/>
    <lineage>
        <taxon>Eukaryota</taxon>
        <taxon>Fungi</taxon>
        <taxon>Dikarya</taxon>
        <taxon>Ascomycota</taxon>
        <taxon>Pezizomycotina</taxon>
        <taxon>Sordariomycetes</taxon>
        <taxon>Xylariomycetidae</taxon>
        <taxon>Xylariales</taxon>
        <taxon>Xylariales incertae sedis</taxon>
        <taxon>Monosporascus</taxon>
    </lineage>
</organism>
<dbReference type="PROSITE" id="PS50800">
    <property type="entry name" value="SAP"/>
    <property type="match status" value="1"/>
</dbReference>
<evidence type="ECO:0000256" key="2">
    <source>
        <dbReference type="ARBA" id="ARBA00005383"/>
    </source>
</evidence>
<comment type="pathway">
    <text evidence="1">Protein modification; protein sumoylation.</text>
</comment>
<dbReference type="PROSITE" id="PS51466">
    <property type="entry name" value="PINIT"/>
    <property type="match status" value="1"/>
</dbReference>
<dbReference type="InterPro" id="IPR013083">
    <property type="entry name" value="Znf_RING/FYVE/PHD"/>
</dbReference>
<dbReference type="PROSITE" id="PS51044">
    <property type="entry name" value="ZF_SP_RING"/>
    <property type="match status" value="1"/>
</dbReference>
<evidence type="ECO:0000256" key="9">
    <source>
        <dbReference type="SAM" id="MobiDB-lite"/>
    </source>
</evidence>
<dbReference type="Pfam" id="PF02891">
    <property type="entry name" value="zf-MIZ"/>
    <property type="match status" value="1"/>
</dbReference>
<evidence type="ECO:0000259" key="12">
    <source>
        <dbReference type="PROSITE" id="PS51466"/>
    </source>
</evidence>
<evidence type="ECO:0000256" key="1">
    <source>
        <dbReference type="ARBA" id="ARBA00004718"/>
    </source>
</evidence>
<dbReference type="CDD" id="cd16792">
    <property type="entry name" value="SP-RING_Siz-like"/>
    <property type="match status" value="1"/>
</dbReference>
<keyword evidence="14" id="KW-1185">Reference proteome</keyword>
<feature type="domain" description="PINIT" evidence="12">
    <location>
        <begin position="135"/>
        <end position="296"/>
    </location>
</feature>
<dbReference type="EMBL" id="QJNS01000294">
    <property type="protein sequence ID" value="RYO80306.1"/>
    <property type="molecule type" value="Genomic_DNA"/>
</dbReference>
<feature type="region of interest" description="Disordered" evidence="9">
    <location>
        <begin position="68"/>
        <end position="119"/>
    </location>
</feature>
<keyword evidence="5 8" id="KW-0863">Zinc-finger</keyword>
<gene>
    <name evidence="13" type="ORF">DL762_007719</name>
</gene>
<dbReference type="Proteomes" id="UP000294003">
    <property type="component" value="Unassembled WGS sequence"/>
</dbReference>
<feature type="compositionally biased region" description="Polar residues" evidence="9">
    <location>
        <begin position="448"/>
        <end position="497"/>
    </location>
</feature>
<keyword evidence="3" id="KW-0808">Transferase</keyword>
<dbReference type="PANTHER" id="PTHR10782:SF4">
    <property type="entry name" value="TONALLI, ISOFORM E"/>
    <property type="match status" value="1"/>
</dbReference>
<name>A0ABY0GZ76_9PEZI</name>
<dbReference type="PANTHER" id="PTHR10782">
    <property type="entry name" value="ZINC FINGER MIZ DOMAIN-CONTAINING PROTEIN"/>
    <property type="match status" value="1"/>
</dbReference>
<evidence type="ECO:0000256" key="3">
    <source>
        <dbReference type="ARBA" id="ARBA00022679"/>
    </source>
</evidence>
<dbReference type="InterPro" id="IPR003034">
    <property type="entry name" value="SAP_dom"/>
</dbReference>
<comment type="similarity">
    <text evidence="2">Belongs to the PIAS family.</text>
</comment>
<feature type="compositionally biased region" description="Polar residues" evidence="9">
    <location>
        <begin position="74"/>
        <end position="94"/>
    </location>
</feature>
<dbReference type="Gene3D" id="2.60.120.780">
    <property type="entry name" value="PINIT domain"/>
    <property type="match status" value="1"/>
</dbReference>
<dbReference type="InterPro" id="IPR023321">
    <property type="entry name" value="PINIT"/>
</dbReference>
<dbReference type="InterPro" id="IPR038654">
    <property type="entry name" value="PINIT_sf"/>
</dbReference>
<dbReference type="Pfam" id="PF02037">
    <property type="entry name" value="SAP"/>
    <property type="match status" value="1"/>
</dbReference>
<evidence type="ECO:0000256" key="6">
    <source>
        <dbReference type="ARBA" id="ARBA00022786"/>
    </source>
</evidence>
<comment type="caution">
    <text evidence="13">The sequence shown here is derived from an EMBL/GenBank/DDBJ whole genome shotgun (WGS) entry which is preliminary data.</text>
</comment>
<evidence type="ECO:0000259" key="11">
    <source>
        <dbReference type="PROSITE" id="PS51044"/>
    </source>
</evidence>
<dbReference type="InterPro" id="IPR004181">
    <property type="entry name" value="Znf_MIZ"/>
</dbReference>
<keyword evidence="6" id="KW-0833">Ubl conjugation pathway</keyword>
<dbReference type="Pfam" id="PF14324">
    <property type="entry name" value="PINIT"/>
    <property type="match status" value="1"/>
</dbReference>
<dbReference type="SMART" id="SM00513">
    <property type="entry name" value="SAP"/>
    <property type="match status" value="1"/>
</dbReference>
<sequence length="547" mass="60111">MASNNEIRSLERTLATLLNKQLQQICATNGLRTSGVKLELQNRIKNALIENYHSDPATFAHMRNSIENFRPGGASSSSNATHPAMSSSTSQPHSNGYGHGQGTRSNYPYHSGPPPMQTSGYSQGNYNNYSAGHAAGGYRGHPQSLSDLHFKASPFYVVEARIGDIRTCEAMSQHRNSINISLKVNDYPLLNRCANNKSMRVMLFCAGDNQGVQDIAFPHQSEIKVNGGEIKANLRGLKGKPGSTRPVDITDSLRLKQYNYMNNVEFTYALTTKVKKTNPSCRGQKFYLGLYLCKAISVGDLVGKIRGKKIAKNTVVQELSRAANDPDVVATSQVLSLRCPLSYTRLMTPCRSILCSHIQCFDANSYLQLQEQGPQWVCPVCSKSAPFENLAVDEYVRDILENTSESQEQVTIEPDGQWRTQTGESEPRRSRYSSNNAKAEADDDISILSDSRAFNGTASRQTLEESSPPTPSHSMFNIATPSGASTTASREPSSVPRSGNGKRPAEVIDLTLSSDEDDEPIVRPPKRQNYGQGFGDGDSLFPSPFRY</sequence>
<evidence type="ECO:0000256" key="7">
    <source>
        <dbReference type="ARBA" id="ARBA00022833"/>
    </source>
</evidence>
<evidence type="ECO:0000256" key="5">
    <source>
        <dbReference type="ARBA" id="ARBA00022771"/>
    </source>
</evidence>
<dbReference type="Gene3D" id="3.30.40.10">
    <property type="entry name" value="Zinc/RING finger domain, C3HC4 (zinc finger)"/>
    <property type="match status" value="1"/>
</dbReference>
<keyword evidence="7" id="KW-0862">Zinc</keyword>
<evidence type="ECO:0008006" key="15">
    <source>
        <dbReference type="Google" id="ProtNLM"/>
    </source>
</evidence>
<protein>
    <recommendedName>
        <fullName evidence="15">SP-RING-type domain-containing protein</fullName>
    </recommendedName>
</protein>
<feature type="domain" description="SAP" evidence="10">
    <location>
        <begin position="14"/>
        <end position="48"/>
    </location>
</feature>
<feature type="region of interest" description="Disordered" evidence="9">
    <location>
        <begin position="403"/>
        <end position="547"/>
    </location>
</feature>
<evidence type="ECO:0000313" key="14">
    <source>
        <dbReference type="Proteomes" id="UP000294003"/>
    </source>
</evidence>
<evidence type="ECO:0000313" key="13">
    <source>
        <dbReference type="EMBL" id="RYO80306.1"/>
    </source>
</evidence>
<dbReference type="InterPro" id="IPR031141">
    <property type="entry name" value="SIZ1/2_SP-RING"/>
</dbReference>
<accession>A0ABY0GZ76</accession>